<feature type="compositionally biased region" description="Basic residues" evidence="1">
    <location>
        <begin position="12"/>
        <end position="22"/>
    </location>
</feature>
<dbReference type="EMBL" id="MH790643">
    <property type="protein sequence ID" value="QBH83703.1"/>
    <property type="molecule type" value="Genomic_DNA"/>
</dbReference>
<protein>
    <submittedName>
        <fullName evidence="2">Uncharacterized protein</fullName>
    </submittedName>
</protein>
<organismHost>
    <name type="scientific">Homo sapiens</name>
    <name type="common">Human</name>
    <dbReference type="NCBI Taxonomy" id="9606"/>
</organismHost>
<name>A0A481TS88_HHV2</name>
<accession>A0A481TS88</accession>
<evidence type="ECO:0000313" key="2">
    <source>
        <dbReference type="EMBL" id="QBH83703.1"/>
    </source>
</evidence>
<sequence>MGPRVLRPSRCQGRRREGRRGRGVMVRRPVVRLRNGGLGLLGRGYGLGFGDAVSILFDLGRRGD</sequence>
<organism evidence="2">
    <name type="scientific">Human herpesvirus 2</name>
    <name type="common">HHV-2</name>
    <name type="synonym">Human herpes simplex virus 2</name>
    <dbReference type="NCBI Taxonomy" id="10310"/>
    <lineage>
        <taxon>Viruses</taxon>
        <taxon>Duplodnaviria</taxon>
        <taxon>Heunggongvirae</taxon>
        <taxon>Peploviricota</taxon>
        <taxon>Herviviricetes</taxon>
        <taxon>Herpesvirales</taxon>
        <taxon>Orthoherpesviridae</taxon>
        <taxon>Alphaherpesvirinae</taxon>
        <taxon>Simplexvirus</taxon>
        <taxon>Simplexvirus humanalpha2</taxon>
    </lineage>
</organism>
<feature type="region of interest" description="Disordered" evidence="1">
    <location>
        <begin position="1"/>
        <end position="22"/>
    </location>
</feature>
<reference evidence="2" key="1">
    <citation type="submission" date="2018-08" db="EMBL/GenBank/DDBJ databases">
        <title>HSV2 whole genome sequences from clinical isolates.</title>
        <authorList>
            <person name="Roychoudhury P."/>
            <person name="Greninger A.L."/>
            <person name="Jerome K.R."/>
            <person name="Johnston C."/>
            <person name="Wald A."/>
            <person name="Xie H."/>
        </authorList>
    </citation>
    <scope>NUCLEOTIDE SEQUENCE</scope>
    <source>
        <strain evidence="2">2005-42278</strain>
    </source>
</reference>
<proteinExistence type="predicted"/>
<evidence type="ECO:0000256" key="1">
    <source>
        <dbReference type="SAM" id="MobiDB-lite"/>
    </source>
</evidence>